<dbReference type="Pfam" id="PF20151">
    <property type="entry name" value="DUF6533"/>
    <property type="match status" value="1"/>
</dbReference>
<dbReference type="EMBL" id="KV722382">
    <property type="protein sequence ID" value="OCH91625.1"/>
    <property type="molecule type" value="Genomic_DNA"/>
</dbReference>
<protein>
    <recommendedName>
        <fullName evidence="2">DUF6533 domain-containing protein</fullName>
    </recommendedName>
</protein>
<sequence length="310" mass="34791">MGVAVAQDLVKLLQNLEYGKYGCTAALAIAIYDYCITFSDEVTLIWPTQWSFTKLLFLLNRYSPFLDIMLSVQLSFNVIDPEACTSLFRVFVYTFFGGIVTAECILLVRTYAIWNCNKTVLCILVMSIGTCVPIFALLNYFIDSLTCESQTTRSTAHSRHGIVTDPALLSYVACDSPPSRVSEEVWELCLVPETTAIVLTLVHRYRLSKQLPQHPPLFKVLYRDGILFYLAMLGMIIFNVLSMIAGYPEIALLLDDLIRVSHSALCTRVLLHLRKAAFIDEDSTFSSTIQFDTESDPAYEGMFLGDDSTA</sequence>
<feature type="transmembrane region" description="Helical" evidence="1">
    <location>
        <begin position="90"/>
        <end position="108"/>
    </location>
</feature>
<dbReference type="InterPro" id="IPR045340">
    <property type="entry name" value="DUF6533"/>
</dbReference>
<dbReference type="Proteomes" id="UP000250043">
    <property type="component" value="Unassembled WGS sequence"/>
</dbReference>
<reference evidence="3 4" key="1">
    <citation type="submission" date="2016-07" db="EMBL/GenBank/DDBJ databases">
        <title>Draft genome of the white-rot fungus Obba rivulosa 3A-2.</title>
        <authorList>
            <consortium name="DOE Joint Genome Institute"/>
            <person name="Miettinen O."/>
            <person name="Riley R."/>
            <person name="Acob R."/>
            <person name="Barry K."/>
            <person name="Cullen D."/>
            <person name="De Vries R."/>
            <person name="Hainaut M."/>
            <person name="Hatakka A."/>
            <person name="Henrissat B."/>
            <person name="Hilden K."/>
            <person name="Kuo R."/>
            <person name="Labutti K."/>
            <person name="Lipzen A."/>
            <person name="Makela M.R."/>
            <person name="Sandor L."/>
            <person name="Spatafora J.W."/>
            <person name="Grigoriev I.V."/>
            <person name="Hibbett D.S."/>
        </authorList>
    </citation>
    <scope>NUCLEOTIDE SEQUENCE [LARGE SCALE GENOMIC DNA]</scope>
    <source>
        <strain evidence="3 4">3A-2</strain>
    </source>
</reference>
<proteinExistence type="predicted"/>
<feature type="transmembrane region" description="Helical" evidence="1">
    <location>
        <begin position="120"/>
        <end position="142"/>
    </location>
</feature>
<feature type="domain" description="DUF6533" evidence="2">
    <location>
        <begin position="21"/>
        <end position="66"/>
    </location>
</feature>
<dbReference type="OrthoDB" id="2745134at2759"/>
<keyword evidence="1" id="KW-1133">Transmembrane helix</keyword>
<keyword evidence="4" id="KW-1185">Reference proteome</keyword>
<evidence type="ECO:0000256" key="1">
    <source>
        <dbReference type="SAM" id="Phobius"/>
    </source>
</evidence>
<gene>
    <name evidence="3" type="ORF">OBBRIDRAFT_516986</name>
</gene>
<evidence type="ECO:0000313" key="4">
    <source>
        <dbReference type="Proteomes" id="UP000250043"/>
    </source>
</evidence>
<dbReference type="AlphaFoldDB" id="A0A8E2B0J5"/>
<organism evidence="3 4">
    <name type="scientific">Obba rivulosa</name>
    <dbReference type="NCBI Taxonomy" id="1052685"/>
    <lineage>
        <taxon>Eukaryota</taxon>
        <taxon>Fungi</taxon>
        <taxon>Dikarya</taxon>
        <taxon>Basidiomycota</taxon>
        <taxon>Agaricomycotina</taxon>
        <taxon>Agaricomycetes</taxon>
        <taxon>Polyporales</taxon>
        <taxon>Gelatoporiaceae</taxon>
        <taxon>Obba</taxon>
    </lineage>
</organism>
<accession>A0A8E2B0J5</accession>
<feature type="transmembrane region" description="Helical" evidence="1">
    <location>
        <begin position="226"/>
        <end position="247"/>
    </location>
</feature>
<evidence type="ECO:0000259" key="2">
    <source>
        <dbReference type="Pfam" id="PF20151"/>
    </source>
</evidence>
<keyword evidence="1" id="KW-0812">Transmembrane</keyword>
<keyword evidence="1" id="KW-0472">Membrane</keyword>
<name>A0A8E2B0J5_9APHY</name>
<evidence type="ECO:0000313" key="3">
    <source>
        <dbReference type="EMBL" id="OCH91625.1"/>
    </source>
</evidence>